<evidence type="ECO:0000313" key="2">
    <source>
        <dbReference type="Proteomes" id="UP000494330"/>
    </source>
</evidence>
<reference evidence="1 2" key="1">
    <citation type="submission" date="2019-09" db="EMBL/GenBank/DDBJ databases">
        <authorList>
            <person name="Depoorter E."/>
        </authorList>
    </citation>
    <scope>NUCLEOTIDE SEQUENCE [LARGE SCALE GENOMIC DNA]</scope>
    <source>
        <strain evidence="1">LMG 30113</strain>
    </source>
</reference>
<keyword evidence="2" id="KW-1185">Reference proteome</keyword>
<dbReference type="AlphaFoldDB" id="A0A6P2L0F1"/>
<dbReference type="EMBL" id="CABVQD010000008">
    <property type="protein sequence ID" value="VWB64249.1"/>
    <property type="molecule type" value="Genomic_DNA"/>
</dbReference>
<protein>
    <submittedName>
        <fullName evidence="1">Uncharacterized protein</fullName>
    </submittedName>
</protein>
<gene>
    <name evidence="1" type="ORF">BPA30113_02862</name>
</gene>
<evidence type="ECO:0000313" key="1">
    <source>
        <dbReference type="EMBL" id="VWB64249.1"/>
    </source>
</evidence>
<dbReference type="Proteomes" id="UP000494330">
    <property type="component" value="Unassembled WGS sequence"/>
</dbReference>
<proteinExistence type="predicted"/>
<accession>A0A6P2L0F1</accession>
<name>A0A6P2L0F1_9BURK</name>
<sequence length="50" mass="5521">MFRVGVTMFPVWLKPAVVPYSMVHAYVALKFEHALDGEPIDAPISAAFVT</sequence>
<organism evidence="1 2">
    <name type="scientific">Burkholderia paludis</name>
    <dbReference type="NCBI Taxonomy" id="1506587"/>
    <lineage>
        <taxon>Bacteria</taxon>
        <taxon>Pseudomonadati</taxon>
        <taxon>Pseudomonadota</taxon>
        <taxon>Betaproteobacteria</taxon>
        <taxon>Burkholderiales</taxon>
        <taxon>Burkholderiaceae</taxon>
        <taxon>Burkholderia</taxon>
        <taxon>Burkholderia cepacia complex</taxon>
    </lineage>
</organism>